<reference evidence="1 2" key="1">
    <citation type="submission" date="2020-08" db="EMBL/GenBank/DDBJ databases">
        <title>Genomic Encyclopedia of Type Strains, Phase IV (KMG-IV): sequencing the most valuable type-strain genomes for metagenomic binning, comparative biology and taxonomic classification.</title>
        <authorList>
            <person name="Goeker M."/>
        </authorList>
    </citation>
    <scope>NUCLEOTIDE SEQUENCE [LARGE SCALE GENOMIC DNA]</scope>
    <source>
        <strain evidence="1 2">DSM 40141</strain>
    </source>
</reference>
<protein>
    <submittedName>
        <fullName evidence="1">Uncharacterized protein</fullName>
    </submittedName>
</protein>
<dbReference type="Proteomes" id="UP000540423">
    <property type="component" value="Unassembled WGS sequence"/>
</dbReference>
<dbReference type="EMBL" id="JACHEM010000005">
    <property type="protein sequence ID" value="MBB6435997.1"/>
    <property type="molecule type" value="Genomic_DNA"/>
</dbReference>
<dbReference type="AlphaFoldDB" id="A0A7X0HGQ5"/>
<keyword evidence="2" id="KW-1185">Reference proteome</keyword>
<accession>A0A7X0HGQ5</accession>
<gene>
    <name evidence="1" type="ORF">HNQ79_002460</name>
</gene>
<dbReference type="RefSeq" id="WP_185029884.1">
    <property type="nucleotide sequence ID" value="NZ_BNBN01000005.1"/>
</dbReference>
<proteinExistence type="predicted"/>
<evidence type="ECO:0000313" key="1">
    <source>
        <dbReference type="EMBL" id="MBB6435997.1"/>
    </source>
</evidence>
<sequence length="242" mass="25056">MEQSSTSTPLTGAVQGLASELASALRSGGRFRLAAGIPDVHGAEANAGLALAAVRVVGADAVLPSVLRRAPAEADDLALFGRAVHIYPPAADASPVSVWSHWAMKQTLRRLDAPSGGGSDRAAEAGPEAEPQVAWLADVPWQVLTHQLALLAPLAVPEADCAVADVARDRPVDVARGFVRAVRRRDWLQAAGAGRWLVLLDGVPATLGLGAGLEFVAHMGGDDPRVALQVEAARHLQAGARP</sequence>
<evidence type="ECO:0000313" key="2">
    <source>
        <dbReference type="Proteomes" id="UP000540423"/>
    </source>
</evidence>
<name>A0A7X0HGQ5_9ACTN</name>
<comment type="caution">
    <text evidence="1">The sequence shown here is derived from an EMBL/GenBank/DDBJ whole genome shotgun (WGS) entry which is preliminary data.</text>
</comment>
<organism evidence="1 2">
    <name type="scientific">Streptomyces candidus</name>
    <dbReference type="NCBI Taxonomy" id="67283"/>
    <lineage>
        <taxon>Bacteria</taxon>
        <taxon>Bacillati</taxon>
        <taxon>Actinomycetota</taxon>
        <taxon>Actinomycetes</taxon>
        <taxon>Kitasatosporales</taxon>
        <taxon>Streptomycetaceae</taxon>
        <taxon>Streptomyces</taxon>
    </lineage>
</organism>